<reference evidence="2 3" key="1">
    <citation type="submission" date="2014-02" db="EMBL/GenBank/DDBJ databases">
        <title>The small core and large imbalanced accessory genome model reveals a collaborative survival strategy of Sorangium cellulosum strains in nature.</title>
        <authorList>
            <person name="Han K."/>
            <person name="Peng R."/>
            <person name="Blom J."/>
            <person name="Li Y.-Z."/>
        </authorList>
    </citation>
    <scope>NUCLEOTIDE SEQUENCE [LARGE SCALE GENOMIC DNA]</scope>
    <source>
        <strain evidence="2 3">So0157-18</strain>
    </source>
</reference>
<organism evidence="2 3">
    <name type="scientific">Sorangium cellulosum</name>
    <name type="common">Polyangium cellulosum</name>
    <dbReference type="NCBI Taxonomy" id="56"/>
    <lineage>
        <taxon>Bacteria</taxon>
        <taxon>Pseudomonadati</taxon>
        <taxon>Myxococcota</taxon>
        <taxon>Polyangia</taxon>
        <taxon>Polyangiales</taxon>
        <taxon>Polyangiaceae</taxon>
        <taxon>Sorangium</taxon>
    </lineage>
</organism>
<comment type="caution">
    <text evidence="2">The sequence shown here is derived from an EMBL/GenBank/DDBJ whole genome shotgun (WGS) entry which is preliminary data.</text>
</comment>
<keyword evidence="1" id="KW-0472">Membrane</keyword>
<dbReference type="Proteomes" id="UP000075604">
    <property type="component" value="Unassembled WGS sequence"/>
</dbReference>
<dbReference type="AlphaFoldDB" id="A0A150PKT0"/>
<dbReference type="InterPro" id="IPR037185">
    <property type="entry name" value="EmrE-like"/>
</dbReference>
<dbReference type="SUPFAM" id="SSF103481">
    <property type="entry name" value="Multidrug resistance efflux transporter EmrE"/>
    <property type="match status" value="1"/>
</dbReference>
<evidence type="ECO:0000256" key="1">
    <source>
        <dbReference type="SAM" id="Phobius"/>
    </source>
</evidence>
<evidence type="ECO:0000313" key="3">
    <source>
        <dbReference type="Proteomes" id="UP000075604"/>
    </source>
</evidence>
<feature type="transmembrane region" description="Helical" evidence="1">
    <location>
        <begin position="6"/>
        <end position="25"/>
    </location>
</feature>
<feature type="transmembrane region" description="Helical" evidence="1">
    <location>
        <begin position="32"/>
        <end position="52"/>
    </location>
</feature>
<keyword evidence="1" id="KW-1133">Transmembrane helix</keyword>
<feature type="transmembrane region" description="Helical" evidence="1">
    <location>
        <begin position="98"/>
        <end position="115"/>
    </location>
</feature>
<proteinExistence type="predicted"/>
<feature type="transmembrane region" description="Helical" evidence="1">
    <location>
        <begin position="64"/>
        <end position="86"/>
    </location>
</feature>
<name>A0A150PKT0_SORCE</name>
<gene>
    <name evidence="2" type="ORF">BE04_24640</name>
</gene>
<accession>A0A150PKT0</accession>
<evidence type="ECO:0008006" key="4">
    <source>
        <dbReference type="Google" id="ProtNLM"/>
    </source>
</evidence>
<dbReference type="EMBL" id="JELX01002168">
    <property type="protein sequence ID" value="KYF56329.1"/>
    <property type="molecule type" value="Genomic_DNA"/>
</dbReference>
<sequence length="142" mass="14261">MSVWYVPALLAAVCMAGHYLMLRAAAGRVGDALGALCIEATAAAGILVFLLLRPGTEAPPTAQGVIWACASGLFISGVTTLVFTALRLGGPVSATGPMVFAGGVALAALFAPLLFGEAFTARRALGVCLGIASLVVLATERS</sequence>
<dbReference type="Gene3D" id="1.10.3730.20">
    <property type="match status" value="1"/>
</dbReference>
<keyword evidence="1" id="KW-0812">Transmembrane</keyword>
<protein>
    <recommendedName>
        <fullName evidence="4">EamA domain-containing protein</fullName>
    </recommendedName>
</protein>
<evidence type="ECO:0000313" key="2">
    <source>
        <dbReference type="EMBL" id="KYF56329.1"/>
    </source>
</evidence>